<evidence type="ECO:0008006" key="5">
    <source>
        <dbReference type="Google" id="ProtNLM"/>
    </source>
</evidence>
<proteinExistence type="predicted"/>
<accession>A0A6P1T9I2</accession>
<protein>
    <recommendedName>
        <fullName evidence="5">Zinc ribbon domain-containing protein</fullName>
    </recommendedName>
</protein>
<evidence type="ECO:0000313" key="4">
    <source>
        <dbReference type="Proteomes" id="UP000563601"/>
    </source>
</evidence>
<dbReference type="Proteomes" id="UP000464675">
    <property type="component" value="Chromosome"/>
</dbReference>
<dbReference type="Proteomes" id="UP000563601">
    <property type="component" value="Unassembled WGS sequence"/>
</dbReference>
<gene>
    <name evidence="2" type="ORF">GTQ55_06470</name>
    <name evidence="1" type="ORF">HNQ53_003372</name>
</gene>
<reference evidence="2 3" key="1">
    <citation type="submission" date="2020-01" db="EMBL/GenBank/DDBJ databases">
        <title>The possibility of degradation of plastic by Microbulbifer hydrolyticus IRE-31.</title>
        <authorList>
            <person name="Liu L."/>
        </authorList>
    </citation>
    <scope>NUCLEOTIDE SEQUENCE [LARGE SCALE GENOMIC DNA]</scope>
    <source>
        <strain evidence="2 3">IRE-31</strain>
    </source>
</reference>
<evidence type="ECO:0000313" key="3">
    <source>
        <dbReference type="Proteomes" id="UP000464675"/>
    </source>
</evidence>
<evidence type="ECO:0000313" key="2">
    <source>
        <dbReference type="EMBL" id="QHQ38667.1"/>
    </source>
</evidence>
<reference evidence="1 4" key="2">
    <citation type="submission" date="2020-08" db="EMBL/GenBank/DDBJ databases">
        <title>Genomic Encyclopedia of Type Strains, Phase IV (KMG-IV): sequencing the most valuable type-strain genomes for metagenomic binning, comparative biology and taxonomic classification.</title>
        <authorList>
            <person name="Goeker M."/>
        </authorList>
    </citation>
    <scope>NUCLEOTIDE SEQUENCE [LARGE SCALE GENOMIC DNA]</scope>
    <source>
        <strain evidence="1 4">DSM 11525</strain>
    </source>
</reference>
<sequence>MNKGLCHICDRQIQNTGFDKCMYCGAELLENQKFTESEKALLADMRKSVETELRQKKAAQTGAPTSTDGFVGGLDFGFGDSSCD</sequence>
<dbReference type="EMBL" id="JACHHR010000006">
    <property type="protein sequence ID" value="MBB5213125.1"/>
    <property type="molecule type" value="Genomic_DNA"/>
</dbReference>
<name>A0A6P1T9I2_9GAMM</name>
<dbReference type="AlphaFoldDB" id="A0A6P1T9I2"/>
<evidence type="ECO:0000313" key="1">
    <source>
        <dbReference type="EMBL" id="MBB5213125.1"/>
    </source>
</evidence>
<dbReference type="EMBL" id="CP047491">
    <property type="protein sequence ID" value="QHQ38667.1"/>
    <property type="molecule type" value="Genomic_DNA"/>
</dbReference>
<organism evidence="1 4">
    <name type="scientific">Microbulbifer hydrolyticus</name>
    <dbReference type="NCBI Taxonomy" id="48074"/>
    <lineage>
        <taxon>Bacteria</taxon>
        <taxon>Pseudomonadati</taxon>
        <taxon>Pseudomonadota</taxon>
        <taxon>Gammaproteobacteria</taxon>
        <taxon>Cellvibrionales</taxon>
        <taxon>Microbulbiferaceae</taxon>
        <taxon>Microbulbifer</taxon>
    </lineage>
</organism>
<keyword evidence="3" id="KW-1185">Reference proteome</keyword>
<dbReference type="RefSeq" id="WP_161857997.1">
    <property type="nucleotide sequence ID" value="NZ_CP047491.1"/>
</dbReference>